<accession>A0A060DWV0</accession>
<evidence type="ECO:0000256" key="4">
    <source>
        <dbReference type="ARBA" id="ARBA00022475"/>
    </source>
</evidence>
<proteinExistence type="inferred from homology"/>
<dbReference type="InterPro" id="IPR043429">
    <property type="entry name" value="ArtM/GltK/GlnP/TcyL/YhdX-like"/>
</dbReference>
<feature type="transmembrane region" description="Helical" evidence="8">
    <location>
        <begin position="184"/>
        <end position="205"/>
    </location>
</feature>
<evidence type="ECO:0000256" key="2">
    <source>
        <dbReference type="ARBA" id="ARBA00010072"/>
    </source>
</evidence>
<feature type="transmembrane region" description="Helical" evidence="8">
    <location>
        <begin position="20"/>
        <end position="40"/>
    </location>
</feature>
<evidence type="ECO:0000259" key="9">
    <source>
        <dbReference type="PROSITE" id="PS50928"/>
    </source>
</evidence>
<dbReference type="InterPro" id="IPR010065">
    <property type="entry name" value="AA_ABC_transptr_permease_3TM"/>
</dbReference>
<dbReference type="GO" id="GO:0043190">
    <property type="term" value="C:ATP-binding cassette (ABC) transporter complex"/>
    <property type="evidence" value="ECO:0007669"/>
    <property type="project" value="InterPro"/>
</dbReference>
<dbReference type="SUPFAM" id="SSF161098">
    <property type="entry name" value="MetI-like"/>
    <property type="match status" value="1"/>
</dbReference>
<dbReference type="Gene3D" id="1.10.3720.10">
    <property type="entry name" value="MetI-like"/>
    <property type="match status" value="1"/>
</dbReference>
<dbReference type="GO" id="GO:0006865">
    <property type="term" value="P:amino acid transport"/>
    <property type="evidence" value="ECO:0007669"/>
    <property type="project" value="TreeGrafter"/>
</dbReference>
<feature type="transmembrane region" description="Helical" evidence="8">
    <location>
        <begin position="86"/>
        <end position="105"/>
    </location>
</feature>
<name>A0A060DWV0_9PROT</name>
<feature type="transmembrane region" description="Helical" evidence="8">
    <location>
        <begin position="150"/>
        <end position="172"/>
    </location>
</feature>
<dbReference type="KEGG" id="abq:ABAZ39_27325"/>
<dbReference type="Proteomes" id="UP000027186">
    <property type="component" value="Plasmid AbAZ39_p3"/>
</dbReference>
<keyword evidence="5 8" id="KW-0812">Transmembrane</keyword>
<evidence type="ECO:0000256" key="3">
    <source>
        <dbReference type="ARBA" id="ARBA00022448"/>
    </source>
</evidence>
<comment type="similarity">
    <text evidence="2">Belongs to the binding-protein-dependent transport system permease family. HisMQ subfamily.</text>
</comment>
<feature type="domain" description="ABC transmembrane type-1" evidence="9">
    <location>
        <begin position="12"/>
        <end position="205"/>
    </location>
</feature>
<dbReference type="PANTHER" id="PTHR30614">
    <property type="entry name" value="MEMBRANE COMPONENT OF AMINO ACID ABC TRANSPORTER"/>
    <property type="match status" value="1"/>
</dbReference>
<dbReference type="EMBL" id="CP007796">
    <property type="protein sequence ID" value="AIB15583.1"/>
    <property type="molecule type" value="Genomic_DNA"/>
</dbReference>
<dbReference type="Pfam" id="PF00528">
    <property type="entry name" value="BPD_transp_1"/>
    <property type="match status" value="1"/>
</dbReference>
<keyword evidence="10" id="KW-0614">Plasmid</keyword>
<evidence type="ECO:0000313" key="10">
    <source>
        <dbReference type="EMBL" id="AIB15583.1"/>
    </source>
</evidence>
<evidence type="ECO:0000256" key="5">
    <source>
        <dbReference type="ARBA" id="ARBA00022692"/>
    </source>
</evidence>
<dbReference type="InterPro" id="IPR000515">
    <property type="entry name" value="MetI-like"/>
</dbReference>
<dbReference type="RefSeq" id="WP_040137386.1">
    <property type="nucleotide sequence ID" value="NZ_CP007796.1"/>
</dbReference>
<sequence length="216" mass="23422">MRSFSLADFLSLLSALQWTGVLVLIALAFGAPLALALALMRTSARRALRWTATAFLQLVQGVPLLGLLMFFYFGMPVFLGVEMPPLVAVGIAMTVYTASFLGEIWRGGIEAVKHEQWEAAACLGLSTWHQFRYVIAPQAFRMALPPTVGFLVQLIKGTSLASIVGFVELARAGQLVSAATFQPLLVYSIVAAIYFAACLPLTLWARSLEARLNGAR</sequence>
<evidence type="ECO:0000256" key="7">
    <source>
        <dbReference type="ARBA" id="ARBA00023136"/>
    </source>
</evidence>
<keyword evidence="6 8" id="KW-1133">Transmembrane helix</keyword>
<dbReference type="InterPro" id="IPR035906">
    <property type="entry name" value="MetI-like_sf"/>
</dbReference>
<dbReference type="AlphaFoldDB" id="A0A060DWV0"/>
<keyword evidence="3 8" id="KW-0813">Transport</keyword>
<dbReference type="CDD" id="cd06261">
    <property type="entry name" value="TM_PBP2"/>
    <property type="match status" value="1"/>
</dbReference>
<dbReference type="PANTHER" id="PTHR30614:SF34">
    <property type="entry name" value="BLR6398 PROTEIN"/>
    <property type="match status" value="1"/>
</dbReference>
<reference evidence="10 11" key="1">
    <citation type="journal article" date="2014" name="Genome Announc.">
        <title>Complete Genome Sequence of the Model Rhizosphere Strain Azospirillum brasilense Az39, Successfully Applied in Agriculture.</title>
        <authorList>
            <person name="Rivera D."/>
            <person name="Revale S."/>
            <person name="Molina R."/>
            <person name="Gualpa J."/>
            <person name="Puente M."/>
            <person name="Maroniche G."/>
            <person name="Paris G."/>
            <person name="Baker D."/>
            <person name="Clavijo B."/>
            <person name="McLay K."/>
            <person name="Spaepen S."/>
            <person name="Perticari A."/>
            <person name="Vazquez M."/>
            <person name="Wisniewski-Dye F."/>
            <person name="Watkins C."/>
            <person name="Martinez-Abarca F."/>
            <person name="Vanderleyden J."/>
            <person name="Cassan F."/>
        </authorList>
    </citation>
    <scope>NUCLEOTIDE SEQUENCE [LARGE SCALE GENOMIC DNA]</scope>
    <source>
        <strain evidence="10 11">Az39</strain>
        <plasmid evidence="10">AbAZ39_p3</plasmid>
    </source>
</reference>
<keyword evidence="4" id="KW-1003">Cell membrane</keyword>
<feature type="transmembrane region" description="Helical" evidence="8">
    <location>
        <begin position="52"/>
        <end position="74"/>
    </location>
</feature>
<evidence type="ECO:0000256" key="6">
    <source>
        <dbReference type="ARBA" id="ARBA00022989"/>
    </source>
</evidence>
<protein>
    <submittedName>
        <fullName evidence="10">Amino acid ABC transporter permease</fullName>
    </submittedName>
</protein>
<evidence type="ECO:0000256" key="8">
    <source>
        <dbReference type="RuleBase" id="RU363032"/>
    </source>
</evidence>
<gene>
    <name evidence="10" type="ORF">ABAZ39_27325</name>
</gene>
<comment type="subcellular location">
    <subcellularLocation>
        <location evidence="1">Cell inner membrane</location>
        <topology evidence="1">Multi-pass membrane protein</topology>
    </subcellularLocation>
    <subcellularLocation>
        <location evidence="8">Cell membrane</location>
        <topology evidence="8">Multi-pass membrane protein</topology>
    </subcellularLocation>
</comment>
<dbReference type="PROSITE" id="PS50928">
    <property type="entry name" value="ABC_TM1"/>
    <property type="match status" value="1"/>
</dbReference>
<dbReference type="GO" id="GO:0022857">
    <property type="term" value="F:transmembrane transporter activity"/>
    <property type="evidence" value="ECO:0007669"/>
    <property type="project" value="InterPro"/>
</dbReference>
<dbReference type="NCBIfam" id="TIGR01726">
    <property type="entry name" value="HEQRo_perm_3TM"/>
    <property type="match status" value="1"/>
</dbReference>
<geneLocation type="plasmid" evidence="10 11">
    <name>AbAZ39_p3</name>
</geneLocation>
<evidence type="ECO:0000313" key="11">
    <source>
        <dbReference type="Proteomes" id="UP000027186"/>
    </source>
</evidence>
<organism evidence="10 11">
    <name type="scientific">Azospirillum argentinense</name>
    <dbReference type="NCBI Taxonomy" id="2970906"/>
    <lineage>
        <taxon>Bacteria</taxon>
        <taxon>Pseudomonadati</taxon>
        <taxon>Pseudomonadota</taxon>
        <taxon>Alphaproteobacteria</taxon>
        <taxon>Rhodospirillales</taxon>
        <taxon>Azospirillaceae</taxon>
        <taxon>Azospirillum</taxon>
    </lineage>
</organism>
<keyword evidence="7 8" id="KW-0472">Membrane</keyword>
<evidence type="ECO:0000256" key="1">
    <source>
        <dbReference type="ARBA" id="ARBA00004429"/>
    </source>
</evidence>